<keyword evidence="6" id="KW-0342">GTP-binding</keyword>
<feature type="domain" description="MannoseP isomerase/GMP-like beta-helix" evidence="9">
    <location>
        <begin position="300"/>
        <end position="353"/>
    </location>
</feature>
<feature type="domain" description="Nucleotidyl transferase" evidence="8">
    <location>
        <begin position="4"/>
        <end position="279"/>
    </location>
</feature>
<evidence type="ECO:0000256" key="5">
    <source>
        <dbReference type="ARBA" id="ARBA00022741"/>
    </source>
</evidence>
<keyword evidence="3 10" id="KW-0808">Transferase</keyword>
<dbReference type="Proteomes" id="UP000317043">
    <property type="component" value="Unassembled WGS sequence"/>
</dbReference>
<dbReference type="InterPro" id="IPR029044">
    <property type="entry name" value="Nucleotide-diphossugar_trans"/>
</dbReference>
<dbReference type="PANTHER" id="PTHR46390">
    <property type="entry name" value="MANNOSE-1-PHOSPHATE GUANYLYLTRANSFERASE"/>
    <property type="match status" value="1"/>
</dbReference>
<dbReference type="InterPro" id="IPR054566">
    <property type="entry name" value="ManC/GMP-like_b-helix"/>
</dbReference>
<dbReference type="Pfam" id="PF00483">
    <property type="entry name" value="NTP_transferase"/>
    <property type="match status" value="1"/>
</dbReference>
<dbReference type="EC" id="2.7.7.13" evidence="2"/>
<evidence type="ECO:0000256" key="2">
    <source>
        <dbReference type="ARBA" id="ARBA00012387"/>
    </source>
</evidence>
<dbReference type="InterPro" id="IPR051161">
    <property type="entry name" value="Mannose-6P_isomerase_type2"/>
</dbReference>
<comment type="similarity">
    <text evidence="1">Belongs to the mannose-6-phosphate isomerase type 2 family.</text>
</comment>
<dbReference type="AlphaFoldDB" id="A0A543B0E6"/>
<name>A0A543B0E6_9ACTN</name>
<keyword evidence="4 10" id="KW-0548">Nucleotidyltransferase</keyword>
<accession>A0A543B0E6</accession>
<evidence type="ECO:0000256" key="3">
    <source>
        <dbReference type="ARBA" id="ARBA00022679"/>
    </source>
</evidence>
<keyword evidence="5" id="KW-0547">Nucleotide-binding</keyword>
<dbReference type="CDD" id="cd02509">
    <property type="entry name" value="GDP-M1P_Guanylyltransferase"/>
    <property type="match status" value="1"/>
</dbReference>
<evidence type="ECO:0000256" key="6">
    <source>
        <dbReference type="ARBA" id="ARBA00023134"/>
    </source>
</evidence>
<dbReference type="PANTHER" id="PTHR46390:SF1">
    <property type="entry name" value="MANNOSE-1-PHOSPHATE GUANYLYLTRANSFERASE"/>
    <property type="match status" value="1"/>
</dbReference>
<dbReference type="InterPro" id="IPR049577">
    <property type="entry name" value="GMPP_N"/>
</dbReference>
<evidence type="ECO:0000259" key="8">
    <source>
        <dbReference type="Pfam" id="PF00483"/>
    </source>
</evidence>
<evidence type="ECO:0000256" key="1">
    <source>
        <dbReference type="ARBA" id="ARBA00006115"/>
    </source>
</evidence>
<dbReference type="Pfam" id="PF22640">
    <property type="entry name" value="ManC_GMP_beta-helix"/>
    <property type="match status" value="1"/>
</dbReference>
<dbReference type="SUPFAM" id="SSF53448">
    <property type="entry name" value="Nucleotide-diphospho-sugar transferases"/>
    <property type="match status" value="1"/>
</dbReference>
<dbReference type="SUPFAM" id="SSF159283">
    <property type="entry name" value="Guanosine diphospho-D-mannose pyrophosphorylase/mannose-6-phosphate isomerase linker domain"/>
    <property type="match status" value="1"/>
</dbReference>
<dbReference type="EMBL" id="VFOW01000001">
    <property type="protein sequence ID" value="TQL78298.1"/>
    <property type="molecule type" value="Genomic_DNA"/>
</dbReference>
<evidence type="ECO:0000256" key="7">
    <source>
        <dbReference type="ARBA" id="ARBA00047343"/>
    </source>
</evidence>
<protein>
    <recommendedName>
        <fullName evidence="2">mannose-1-phosphate guanylyltransferase</fullName>
        <ecNumber evidence="2">2.7.7.13</ecNumber>
    </recommendedName>
</protein>
<evidence type="ECO:0000313" key="11">
    <source>
        <dbReference type="Proteomes" id="UP000317043"/>
    </source>
</evidence>
<dbReference type="GO" id="GO:0004475">
    <property type="term" value="F:mannose-1-phosphate guanylyltransferase (GTP) activity"/>
    <property type="evidence" value="ECO:0007669"/>
    <property type="project" value="UniProtKB-EC"/>
</dbReference>
<evidence type="ECO:0000259" key="9">
    <source>
        <dbReference type="Pfam" id="PF22640"/>
    </source>
</evidence>
<keyword evidence="11" id="KW-1185">Reference proteome</keyword>
<reference evidence="10 11" key="1">
    <citation type="submission" date="2019-06" db="EMBL/GenBank/DDBJ databases">
        <title>Sequencing the genomes of 1000 actinobacteria strains.</title>
        <authorList>
            <person name="Klenk H.-P."/>
        </authorList>
    </citation>
    <scope>NUCLEOTIDE SEQUENCE [LARGE SCALE GENOMIC DNA]</scope>
    <source>
        <strain evidence="10 11">DSM 45928</strain>
    </source>
</reference>
<gene>
    <name evidence="10" type="ORF">FB566_3881</name>
</gene>
<evidence type="ECO:0000313" key="10">
    <source>
        <dbReference type="EMBL" id="TQL78298.1"/>
    </source>
</evidence>
<evidence type="ECO:0000256" key="4">
    <source>
        <dbReference type="ARBA" id="ARBA00022695"/>
    </source>
</evidence>
<dbReference type="GO" id="GO:0009298">
    <property type="term" value="P:GDP-mannose biosynthetic process"/>
    <property type="evidence" value="ECO:0007669"/>
    <property type="project" value="TreeGrafter"/>
</dbReference>
<dbReference type="InParanoid" id="A0A543B0E6"/>
<organism evidence="10 11">
    <name type="scientific">Stackebrandtia endophytica</name>
    <dbReference type="NCBI Taxonomy" id="1496996"/>
    <lineage>
        <taxon>Bacteria</taxon>
        <taxon>Bacillati</taxon>
        <taxon>Actinomycetota</taxon>
        <taxon>Actinomycetes</taxon>
        <taxon>Glycomycetales</taxon>
        <taxon>Glycomycetaceae</taxon>
        <taxon>Stackebrandtia</taxon>
    </lineage>
</organism>
<dbReference type="OrthoDB" id="9806359at2"/>
<comment type="catalytic activity">
    <reaction evidence="7">
        <text>alpha-D-mannose 1-phosphate + GTP + H(+) = GDP-alpha-D-mannose + diphosphate</text>
        <dbReference type="Rhea" id="RHEA:15229"/>
        <dbReference type="ChEBI" id="CHEBI:15378"/>
        <dbReference type="ChEBI" id="CHEBI:33019"/>
        <dbReference type="ChEBI" id="CHEBI:37565"/>
        <dbReference type="ChEBI" id="CHEBI:57527"/>
        <dbReference type="ChEBI" id="CHEBI:58409"/>
        <dbReference type="EC" id="2.7.7.13"/>
    </reaction>
</comment>
<dbReference type="Gene3D" id="3.90.550.10">
    <property type="entry name" value="Spore Coat Polysaccharide Biosynthesis Protein SpsA, Chain A"/>
    <property type="match status" value="1"/>
</dbReference>
<dbReference type="RefSeq" id="WP_142042527.1">
    <property type="nucleotide sequence ID" value="NZ_JBHTGS010000004.1"/>
</dbReference>
<proteinExistence type="inferred from homology"/>
<dbReference type="InterPro" id="IPR005835">
    <property type="entry name" value="NTP_transferase_dom"/>
</dbReference>
<dbReference type="GO" id="GO:0005525">
    <property type="term" value="F:GTP binding"/>
    <property type="evidence" value="ECO:0007669"/>
    <property type="project" value="UniProtKB-KW"/>
</dbReference>
<sequence length="362" mass="38560">MLYTVIPAGGSGTRLWPLSRSSNPKFLHPLTGSDQSLLQATVERLSPLSDPQHQYVVTGTGHAVAVARQLPGLPEENILVEPSPMDSAPAIALAAAVIAQRDPDAVMGAFAADHLIADADAFTRTVSQAMEGAADGLLMTIGITPTGPETGYGYLRRGKALAVGHLLAEFKEKPDHVAAVEYVSSGDYLWNAGMFVWRVDAFLAELARQRPRMHEAVRTLAAAWETPRRDATLAEIWPDMERISVDYAVMEGAAAAGKVGVVPGDFGWNDVGDFDTLGSVLPTDEVGNVVIAAGDVKPEVLTMDARRNVVVPGSGRLVGVLGVDDLIVVDTEDALLVCPRDRAQDVKRLVDELKATGRVDLV</sequence>
<comment type="caution">
    <text evidence="10">The sequence shown here is derived from an EMBL/GenBank/DDBJ whole genome shotgun (WGS) entry which is preliminary data.</text>
</comment>
<dbReference type="FunFam" id="3.90.550.10:FF:000046">
    <property type="entry name" value="Mannose-1-phosphate guanylyltransferase (GDP)"/>
    <property type="match status" value="1"/>
</dbReference>